<evidence type="ECO:0000256" key="11">
    <source>
        <dbReference type="ARBA" id="ARBA00047652"/>
    </source>
</evidence>
<comment type="catalytic activity">
    <reaction evidence="13">
        <text>5,6-dihydrouridine(17) in tRNA + NADP(+) = uridine(17) in tRNA + NADPH + H(+)</text>
        <dbReference type="Rhea" id="RHEA:53368"/>
        <dbReference type="Rhea" id="RHEA-COMP:13541"/>
        <dbReference type="Rhea" id="RHEA-COMP:13542"/>
        <dbReference type="ChEBI" id="CHEBI:15378"/>
        <dbReference type="ChEBI" id="CHEBI:57783"/>
        <dbReference type="ChEBI" id="CHEBI:58349"/>
        <dbReference type="ChEBI" id="CHEBI:65315"/>
        <dbReference type="ChEBI" id="CHEBI:74443"/>
        <dbReference type="EC" id="1.3.1.88"/>
    </reaction>
    <physiologicalReaction direction="right-to-left" evidence="13">
        <dbReference type="Rhea" id="RHEA:53370"/>
    </physiologicalReaction>
</comment>
<comment type="similarity">
    <text evidence="8">Belongs to the Dus family. Dus1 subfamily.</text>
</comment>
<evidence type="ECO:0000256" key="13">
    <source>
        <dbReference type="ARBA" id="ARBA00049467"/>
    </source>
</evidence>
<keyword evidence="3" id="KW-0288">FMN</keyword>
<evidence type="ECO:0000256" key="8">
    <source>
        <dbReference type="ARBA" id="ARBA00038313"/>
    </source>
</evidence>
<dbReference type="GO" id="GO:0017150">
    <property type="term" value="F:tRNA dihydrouridine synthase activity"/>
    <property type="evidence" value="ECO:0007669"/>
    <property type="project" value="InterPro"/>
</dbReference>
<comment type="catalytic activity">
    <reaction evidence="10">
        <text>5,6-dihydrouridine(17) in tRNA + NAD(+) = uridine(17) in tRNA + NADH + H(+)</text>
        <dbReference type="Rhea" id="RHEA:53372"/>
        <dbReference type="Rhea" id="RHEA-COMP:13541"/>
        <dbReference type="Rhea" id="RHEA-COMP:13542"/>
        <dbReference type="ChEBI" id="CHEBI:15378"/>
        <dbReference type="ChEBI" id="CHEBI:57540"/>
        <dbReference type="ChEBI" id="CHEBI:57945"/>
        <dbReference type="ChEBI" id="CHEBI:65315"/>
        <dbReference type="ChEBI" id="CHEBI:74443"/>
        <dbReference type="EC" id="1.3.1.88"/>
    </reaction>
    <physiologicalReaction direction="right-to-left" evidence="10">
        <dbReference type="Rhea" id="RHEA:53374"/>
    </physiologicalReaction>
</comment>
<keyword evidence="5" id="KW-0521">NADP</keyword>
<evidence type="ECO:0000256" key="10">
    <source>
        <dbReference type="ARBA" id="ARBA00047287"/>
    </source>
</evidence>
<evidence type="ECO:0000256" key="3">
    <source>
        <dbReference type="ARBA" id="ARBA00022643"/>
    </source>
</evidence>
<sequence>MEAKRPTGYEFWRSIGSPRRVVAPMVHQSELAFRQLTRRYGAELCYTPMLSSNAFMRSKKYRRANMQTCEGDRPLIVQFAGHDAATLIDAARHVEGMCDAVDLNLGCPQNIAKRGRFGSFLLEEKDVVLDIVRKMVAALTVPVTVKIRMLPSLEETIEYCKELEAAGASMLCVHGRTKEQKGQNVGRCDWDGIKAIKLALGIPIVANGGIGCNADVQRCLDYTGCDGVMSSEAVLENPALFCDNIDPVTGEFVSRDRLLREYMELVEEFPPYTTKVVRAHIFKFMYTECDVFNELRDGLVLPKQTTAGMAKLALDIAAKARAIAAAAADEYADVVLTVPEARPSAAVAGGGAGGADSADGAAAAAPEADDGGAASERRSRDGETAGTHVFAGSSAMGIEAIPEDTERTDARRLAFRVDPTSIPHRSSHEGGLSSGNAWYMRHRAARPTEARVALLAVAQKLGYKPTTPRKVKAGRGVSTSAGEGDDAPGEGGECAAMAEADAAAADSDGRDSAAEAEAAAAATTVEGAAGLFAEEGDDDGW</sequence>
<feature type="region of interest" description="Disordered" evidence="14">
    <location>
        <begin position="345"/>
        <end position="394"/>
    </location>
</feature>
<keyword evidence="7" id="KW-0520">NAD</keyword>
<evidence type="ECO:0000256" key="5">
    <source>
        <dbReference type="ARBA" id="ARBA00022857"/>
    </source>
</evidence>
<dbReference type="InterPro" id="IPR035587">
    <property type="entry name" value="DUS-like_FMN-bd"/>
</dbReference>
<evidence type="ECO:0000256" key="6">
    <source>
        <dbReference type="ARBA" id="ARBA00023002"/>
    </source>
</evidence>
<evidence type="ECO:0000256" key="2">
    <source>
        <dbReference type="ARBA" id="ARBA00022630"/>
    </source>
</evidence>
<evidence type="ECO:0000256" key="9">
    <source>
        <dbReference type="ARBA" id="ARBA00038890"/>
    </source>
</evidence>
<dbReference type="Pfam" id="PF01207">
    <property type="entry name" value="Dus"/>
    <property type="match status" value="1"/>
</dbReference>
<comment type="cofactor">
    <cofactor evidence="1">
        <name>FMN</name>
        <dbReference type="ChEBI" id="CHEBI:58210"/>
    </cofactor>
</comment>
<dbReference type="InterPro" id="IPR013785">
    <property type="entry name" value="Aldolase_TIM"/>
</dbReference>
<dbReference type="CDD" id="cd02801">
    <property type="entry name" value="DUS_like_FMN"/>
    <property type="match status" value="1"/>
</dbReference>
<accession>A0A7S1C2D7</accession>
<dbReference type="EC" id="1.3.1.88" evidence="9"/>
<dbReference type="PROSITE" id="PS01136">
    <property type="entry name" value="UPF0034"/>
    <property type="match status" value="1"/>
</dbReference>
<dbReference type="PANTHER" id="PTHR11082">
    <property type="entry name" value="TRNA-DIHYDROURIDINE SYNTHASE"/>
    <property type="match status" value="1"/>
</dbReference>
<evidence type="ECO:0000256" key="1">
    <source>
        <dbReference type="ARBA" id="ARBA00001917"/>
    </source>
</evidence>
<feature type="region of interest" description="Disordered" evidence="14">
    <location>
        <begin position="468"/>
        <end position="521"/>
    </location>
</feature>
<keyword evidence="4" id="KW-0819">tRNA processing</keyword>
<evidence type="ECO:0000256" key="12">
    <source>
        <dbReference type="ARBA" id="ARBA00048934"/>
    </source>
</evidence>
<protein>
    <recommendedName>
        <fullName evidence="9">tRNA-dihydrouridine(16/17) synthase [NAD(P)(+)]</fullName>
        <ecNumber evidence="9">1.3.1.88</ecNumber>
    </recommendedName>
</protein>
<gene>
    <name evidence="16" type="ORF">BSP0115_LOCUS901</name>
</gene>
<evidence type="ECO:0000313" key="16">
    <source>
        <dbReference type="EMBL" id="CAD8907705.1"/>
    </source>
</evidence>
<reference evidence="16" key="1">
    <citation type="submission" date="2021-01" db="EMBL/GenBank/DDBJ databases">
        <authorList>
            <person name="Corre E."/>
            <person name="Pelletier E."/>
            <person name="Niang G."/>
            <person name="Scheremetjew M."/>
            <person name="Finn R."/>
            <person name="Kale V."/>
            <person name="Holt S."/>
            <person name="Cochrane G."/>
            <person name="Meng A."/>
            <person name="Brown T."/>
            <person name="Cohen L."/>
        </authorList>
    </citation>
    <scope>NUCLEOTIDE SEQUENCE</scope>
    <source>
        <strain evidence="16">Ms1</strain>
    </source>
</reference>
<dbReference type="PANTHER" id="PTHR11082:SF5">
    <property type="entry name" value="TRNA-DIHYDROURIDINE(16_17) SYNTHASE [NAD(P)(+)]-LIKE"/>
    <property type="match status" value="1"/>
</dbReference>
<evidence type="ECO:0000256" key="7">
    <source>
        <dbReference type="ARBA" id="ARBA00023027"/>
    </source>
</evidence>
<evidence type="ECO:0000259" key="15">
    <source>
        <dbReference type="Pfam" id="PF01207"/>
    </source>
</evidence>
<comment type="catalytic activity">
    <reaction evidence="12">
        <text>5,6-dihydrouridine(16) in tRNA + NAD(+) = uridine(16) in tRNA + NADH + H(+)</text>
        <dbReference type="Rhea" id="RHEA:53380"/>
        <dbReference type="Rhea" id="RHEA-COMP:13543"/>
        <dbReference type="Rhea" id="RHEA-COMP:13544"/>
        <dbReference type="ChEBI" id="CHEBI:15378"/>
        <dbReference type="ChEBI" id="CHEBI:57540"/>
        <dbReference type="ChEBI" id="CHEBI:57945"/>
        <dbReference type="ChEBI" id="CHEBI:65315"/>
        <dbReference type="ChEBI" id="CHEBI:74443"/>
        <dbReference type="EC" id="1.3.1.88"/>
    </reaction>
    <physiologicalReaction direction="right-to-left" evidence="12">
        <dbReference type="Rhea" id="RHEA:53382"/>
    </physiologicalReaction>
</comment>
<keyword evidence="6" id="KW-0560">Oxidoreductase</keyword>
<dbReference type="InterPro" id="IPR018517">
    <property type="entry name" value="tRNA_hU_synthase_CS"/>
</dbReference>
<evidence type="ECO:0000256" key="4">
    <source>
        <dbReference type="ARBA" id="ARBA00022694"/>
    </source>
</evidence>
<dbReference type="SUPFAM" id="SSF51395">
    <property type="entry name" value="FMN-linked oxidoreductases"/>
    <property type="match status" value="1"/>
</dbReference>
<organism evidence="16">
    <name type="scientific">Bicosoecida sp. CB-2014</name>
    <dbReference type="NCBI Taxonomy" id="1486930"/>
    <lineage>
        <taxon>Eukaryota</taxon>
        <taxon>Sar</taxon>
        <taxon>Stramenopiles</taxon>
        <taxon>Bigyra</taxon>
        <taxon>Opalozoa</taxon>
        <taxon>Bicosoecida</taxon>
    </lineage>
</organism>
<name>A0A7S1C2D7_9STRA</name>
<evidence type="ECO:0000256" key="14">
    <source>
        <dbReference type="SAM" id="MobiDB-lite"/>
    </source>
</evidence>
<proteinExistence type="inferred from homology"/>
<feature type="domain" description="DUS-like FMN-binding" evidence="15">
    <location>
        <begin position="22"/>
        <end position="277"/>
    </location>
</feature>
<dbReference type="EMBL" id="HBFS01001346">
    <property type="protein sequence ID" value="CAD8907705.1"/>
    <property type="molecule type" value="Transcribed_RNA"/>
</dbReference>
<dbReference type="AlphaFoldDB" id="A0A7S1C2D7"/>
<comment type="catalytic activity">
    <reaction evidence="11">
        <text>5,6-dihydrouridine(16) in tRNA + NADP(+) = uridine(16) in tRNA + NADPH + H(+)</text>
        <dbReference type="Rhea" id="RHEA:53376"/>
        <dbReference type="Rhea" id="RHEA-COMP:13543"/>
        <dbReference type="Rhea" id="RHEA-COMP:13544"/>
        <dbReference type="ChEBI" id="CHEBI:15378"/>
        <dbReference type="ChEBI" id="CHEBI:57783"/>
        <dbReference type="ChEBI" id="CHEBI:58349"/>
        <dbReference type="ChEBI" id="CHEBI:65315"/>
        <dbReference type="ChEBI" id="CHEBI:74443"/>
        <dbReference type="EC" id="1.3.1.88"/>
    </reaction>
    <physiologicalReaction direction="right-to-left" evidence="11">
        <dbReference type="Rhea" id="RHEA:53378"/>
    </physiologicalReaction>
</comment>
<dbReference type="GO" id="GO:0050660">
    <property type="term" value="F:flavin adenine dinucleotide binding"/>
    <property type="evidence" value="ECO:0007669"/>
    <property type="project" value="InterPro"/>
</dbReference>
<feature type="compositionally biased region" description="Low complexity" evidence="14">
    <location>
        <begin position="493"/>
        <end position="506"/>
    </location>
</feature>
<feature type="compositionally biased region" description="Low complexity" evidence="14">
    <location>
        <begin position="355"/>
        <end position="374"/>
    </location>
</feature>
<dbReference type="Gene3D" id="3.20.20.70">
    <property type="entry name" value="Aldolase class I"/>
    <property type="match status" value="1"/>
</dbReference>
<keyword evidence="2" id="KW-0285">Flavoprotein</keyword>